<reference evidence="6 7" key="1">
    <citation type="submission" date="2018-07" db="EMBL/GenBank/DDBJ databases">
        <title>New species, Clostridium PI-S10-A1B.</title>
        <authorList>
            <person name="Krishna G."/>
            <person name="Summeta K."/>
            <person name="Shikha S."/>
            <person name="Prabhu P.B."/>
            <person name="Suresh K."/>
        </authorList>
    </citation>
    <scope>NUCLEOTIDE SEQUENCE [LARGE SCALE GENOMIC DNA]</scope>
    <source>
        <strain evidence="6 7">PI-S10-A1B</strain>
    </source>
</reference>
<dbReference type="InterPro" id="IPR013785">
    <property type="entry name" value="Aldolase_TIM"/>
</dbReference>
<dbReference type="Pfam" id="PF00535">
    <property type="entry name" value="Glycos_transf_2"/>
    <property type="match status" value="1"/>
</dbReference>
<keyword evidence="4" id="KW-0411">Iron-sulfur</keyword>
<organism evidence="6 7">
    <name type="scientific">Lacrimispora amygdalina</name>
    <dbReference type="NCBI Taxonomy" id="253257"/>
    <lineage>
        <taxon>Bacteria</taxon>
        <taxon>Bacillati</taxon>
        <taxon>Bacillota</taxon>
        <taxon>Clostridia</taxon>
        <taxon>Lachnospirales</taxon>
        <taxon>Lachnospiraceae</taxon>
        <taxon>Lacrimispora</taxon>
    </lineage>
</organism>
<dbReference type="SUPFAM" id="SSF102114">
    <property type="entry name" value="Radical SAM enzymes"/>
    <property type="match status" value="1"/>
</dbReference>
<sequence>MIYIITTTHNSKKMLSRAVDSVLRQSYSDFVYYLIDCATTDETRQMICNYALKDKRIRVVYDNDSSNIENILSRKFSENDYICTLDVNHAYDPIFLETMLQFASEYDLDIACCGSDKFGIAEEVNSSVSVDKTLVLKAEEFSTYFTEYFEFMKFIEGKLYRATLGSKCIEKNKDSLGNCTDLDDFEKVSSAFQNSQRIGFFSKILHYEYANPEVITNAEKLDNFHKDNLRYEQVFNYLMQIKADCPRNIEFLLYLYMNGMEETLQTLLTKTIKDSEKIDILFEILMCPASRKLASESQLGTHFGQNEQWTAKRNRIFVALRDWLLSREEVSDEQVERYCAIGEIAAAITETSDAWISFKKIRVQFLVENKRYGEANTYIKELRELIPQDSEVASINYKLESIMSRHPQKVAIIGVNDYGMFLKQRIDQSGDEYNLIVFCDETGKSIDKYLDNKKIVSLEVLTQMYKNLEIDTIIIANVCNAYRAIQNALRLLGVPEFYVVNQFYYMRHVEKGDLASELIRVDVNKPDLKYYETHVVDHCNLNCKACSHYCNLIKEPKMCDLEQYHKDVRKLGDLWWNVSRLRLMGGEPLLNPELPEWIKVTREVFPAADLSVVTNGLLLGEHLAPLFEVMRNCRCVFHISAYPPIYEKREQVAALLKKHGVYWGWSGDTIPIQSFNKSVILNESYIGDPADSWTRRKCGSTILCNFLRDGYLYPCGSGALNYIFEDCYGVKTRQYFDTEVSKLRIDLHNTKLDGWELNNILDKPHEACRYCNPDRKIETVPWTARGKINVPMCDWVIDC</sequence>
<dbReference type="RefSeq" id="WP_117415665.1">
    <property type="nucleotide sequence ID" value="NZ_QOHO01000012.1"/>
</dbReference>
<dbReference type="CDD" id="cd01335">
    <property type="entry name" value="Radical_SAM"/>
    <property type="match status" value="1"/>
</dbReference>
<dbReference type="Proteomes" id="UP000260680">
    <property type="component" value="Unassembled WGS sequence"/>
</dbReference>
<protein>
    <submittedName>
        <fullName evidence="6">Glycosyltransferase</fullName>
    </submittedName>
</protein>
<dbReference type="InterPro" id="IPR007197">
    <property type="entry name" value="rSAM"/>
</dbReference>
<proteinExistence type="predicted"/>
<evidence type="ECO:0000256" key="2">
    <source>
        <dbReference type="ARBA" id="ARBA00022723"/>
    </source>
</evidence>
<dbReference type="GO" id="GO:0051536">
    <property type="term" value="F:iron-sulfur cluster binding"/>
    <property type="evidence" value="ECO:0007669"/>
    <property type="project" value="UniProtKB-KW"/>
</dbReference>
<dbReference type="CDD" id="cd00761">
    <property type="entry name" value="Glyco_tranf_GTA_type"/>
    <property type="match status" value="1"/>
</dbReference>
<evidence type="ECO:0000259" key="5">
    <source>
        <dbReference type="Pfam" id="PF00535"/>
    </source>
</evidence>
<comment type="caution">
    <text evidence="6">The sequence shown here is derived from an EMBL/GenBank/DDBJ whole genome shotgun (WGS) entry which is preliminary data.</text>
</comment>
<dbReference type="GO" id="GO:0003824">
    <property type="term" value="F:catalytic activity"/>
    <property type="evidence" value="ECO:0007669"/>
    <property type="project" value="InterPro"/>
</dbReference>
<gene>
    <name evidence="6" type="ORF">DS742_03620</name>
</gene>
<dbReference type="SFLD" id="SFLDS00029">
    <property type="entry name" value="Radical_SAM"/>
    <property type="match status" value="1"/>
</dbReference>
<dbReference type="Gene3D" id="3.20.20.70">
    <property type="entry name" value="Aldolase class I"/>
    <property type="match status" value="1"/>
</dbReference>
<evidence type="ECO:0000313" key="6">
    <source>
        <dbReference type="EMBL" id="RFZ80349.1"/>
    </source>
</evidence>
<dbReference type="AlphaFoldDB" id="A0A3E2NH82"/>
<dbReference type="OrthoDB" id="9807674at2"/>
<dbReference type="GO" id="GO:0046872">
    <property type="term" value="F:metal ion binding"/>
    <property type="evidence" value="ECO:0007669"/>
    <property type="project" value="UniProtKB-KW"/>
</dbReference>
<dbReference type="SUPFAM" id="SSF53448">
    <property type="entry name" value="Nucleotide-diphospho-sugar transferases"/>
    <property type="match status" value="1"/>
</dbReference>
<dbReference type="InterPro" id="IPR029044">
    <property type="entry name" value="Nucleotide-diphossugar_trans"/>
</dbReference>
<dbReference type="InterPro" id="IPR001173">
    <property type="entry name" value="Glyco_trans_2-like"/>
</dbReference>
<accession>A0A3E2NH82</accession>
<name>A0A3E2NH82_9FIRM</name>
<dbReference type="EMBL" id="QOHO01000012">
    <property type="protein sequence ID" value="RFZ80349.1"/>
    <property type="molecule type" value="Genomic_DNA"/>
</dbReference>
<evidence type="ECO:0000313" key="7">
    <source>
        <dbReference type="Proteomes" id="UP000260680"/>
    </source>
</evidence>
<keyword evidence="1" id="KW-0949">S-adenosyl-L-methionine</keyword>
<evidence type="ECO:0000256" key="1">
    <source>
        <dbReference type="ARBA" id="ARBA00022691"/>
    </source>
</evidence>
<dbReference type="InterPro" id="IPR050377">
    <property type="entry name" value="Radical_SAM_PqqE_MftC-like"/>
</dbReference>
<dbReference type="Gene3D" id="3.90.550.10">
    <property type="entry name" value="Spore Coat Polysaccharide Biosynthesis Protein SpsA, Chain A"/>
    <property type="match status" value="1"/>
</dbReference>
<dbReference type="PANTHER" id="PTHR11228">
    <property type="entry name" value="RADICAL SAM DOMAIN PROTEIN"/>
    <property type="match status" value="1"/>
</dbReference>
<evidence type="ECO:0000256" key="4">
    <source>
        <dbReference type="ARBA" id="ARBA00023014"/>
    </source>
</evidence>
<evidence type="ECO:0000256" key="3">
    <source>
        <dbReference type="ARBA" id="ARBA00023004"/>
    </source>
</evidence>
<dbReference type="PANTHER" id="PTHR11228:SF7">
    <property type="entry name" value="PQQA PEPTIDE CYCLASE"/>
    <property type="match status" value="1"/>
</dbReference>
<keyword evidence="3" id="KW-0408">Iron</keyword>
<dbReference type="Gene3D" id="3.40.50.720">
    <property type="entry name" value="NAD(P)-binding Rossmann-like Domain"/>
    <property type="match status" value="1"/>
</dbReference>
<keyword evidence="2" id="KW-0479">Metal-binding</keyword>
<feature type="domain" description="Glycosyltransferase 2-like" evidence="5">
    <location>
        <begin position="4"/>
        <end position="127"/>
    </location>
</feature>
<dbReference type="InterPro" id="IPR058240">
    <property type="entry name" value="rSAM_sf"/>
</dbReference>